<dbReference type="STRING" id="1121419.SAMN05443529_10616"/>
<dbReference type="EMBL" id="FNCP01000006">
    <property type="protein sequence ID" value="SDG75610.1"/>
    <property type="molecule type" value="Genomic_DNA"/>
</dbReference>
<reference evidence="4" key="1">
    <citation type="submission" date="2016-10" db="EMBL/GenBank/DDBJ databases">
        <authorList>
            <person name="Varghese N."/>
            <person name="Submissions S."/>
        </authorList>
    </citation>
    <scope>NUCLEOTIDE SEQUENCE [LARGE SCALE GENOMIC DNA]</scope>
    <source>
        <strain evidence="4">DSM 8344</strain>
    </source>
</reference>
<dbReference type="PANTHER" id="PTHR37313">
    <property type="entry name" value="UPF0749 PROTEIN RV1825"/>
    <property type="match status" value="1"/>
</dbReference>
<name>A0A1G7WWD4_9FIRM</name>
<organism evidence="3 4">
    <name type="scientific">Desulfosporosinus hippei DSM 8344</name>
    <dbReference type="NCBI Taxonomy" id="1121419"/>
    <lineage>
        <taxon>Bacteria</taxon>
        <taxon>Bacillati</taxon>
        <taxon>Bacillota</taxon>
        <taxon>Clostridia</taxon>
        <taxon>Eubacteriales</taxon>
        <taxon>Desulfitobacteriaceae</taxon>
        <taxon>Desulfosporosinus</taxon>
    </lineage>
</organism>
<keyword evidence="2" id="KW-0175">Coiled coil</keyword>
<dbReference type="RefSeq" id="WP_092331501.1">
    <property type="nucleotide sequence ID" value="NZ_FNCP01000006.1"/>
</dbReference>
<dbReference type="AlphaFoldDB" id="A0A1G7WWD4"/>
<evidence type="ECO:0000313" key="4">
    <source>
        <dbReference type="Proteomes" id="UP000198656"/>
    </source>
</evidence>
<accession>A0A1G7WWD4</accession>
<dbReference type="Pfam" id="PF05949">
    <property type="entry name" value="DUF881"/>
    <property type="match status" value="1"/>
</dbReference>
<protein>
    <submittedName>
        <fullName evidence="3">Uncharacterized conserved protein YlxW, UPF0749 family</fullName>
    </submittedName>
</protein>
<evidence type="ECO:0000313" key="3">
    <source>
        <dbReference type="EMBL" id="SDG75610.1"/>
    </source>
</evidence>
<dbReference type="InterPro" id="IPR010273">
    <property type="entry name" value="DUF881"/>
</dbReference>
<evidence type="ECO:0000256" key="2">
    <source>
        <dbReference type="SAM" id="Coils"/>
    </source>
</evidence>
<proteinExistence type="inferred from homology"/>
<evidence type="ECO:0000256" key="1">
    <source>
        <dbReference type="ARBA" id="ARBA00009108"/>
    </source>
</evidence>
<comment type="similarity">
    <text evidence="1">Belongs to the UPF0749 family.</text>
</comment>
<dbReference type="OrthoDB" id="9776196at2"/>
<sequence length="236" mass="25921">MQRWKRTLALPVTMVAIALGFLIALQAQTQKNVSAAEQISEQRMSQMKAVLQNSQEQNAQLQKEHQELSARLDVARKQVGTDPQLLVHLKQLQMLDGTQAVEGPGILISIDDRNNKVAFPLNTNDIATMINILKLAGAEAISINDQRVVGSTAIVISGNSTILVNQVPVNRSEGVPYEVSAIGDQATLMDYFSELEAVTLKQRGMTVSIARKSLRIPSFKGSYTFKQAKNFNSQES</sequence>
<dbReference type="Proteomes" id="UP000198656">
    <property type="component" value="Unassembled WGS sequence"/>
</dbReference>
<dbReference type="PANTHER" id="PTHR37313:SF2">
    <property type="entry name" value="UPF0749 PROTEIN YLXX"/>
    <property type="match status" value="1"/>
</dbReference>
<dbReference type="Gene3D" id="3.30.70.1880">
    <property type="entry name" value="Protein of unknown function DUF881"/>
    <property type="match status" value="1"/>
</dbReference>
<gene>
    <name evidence="3" type="ORF">SAMN05443529_10616</name>
</gene>
<keyword evidence="4" id="KW-1185">Reference proteome</keyword>
<feature type="coiled-coil region" evidence="2">
    <location>
        <begin position="44"/>
        <end position="78"/>
    </location>
</feature>